<gene>
    <name evidence="1" type="ORF">AAJ76_1330006655</name>
</gene>
<comment type="caution">
    <text evidence="1">The sequence shown here is derived from an EMBL/GenBank/DDBJ whole genome shotgun (WGS) entry which is preliminary data.</text>
</comment>
<protein>
    <submittedName>
        <fullName evidence="1">Uncharacterized protein</fullName>
    </submittedName>
</protein>
<name>A0A0F9YMQ1_9MICR</name>
<dbReference type="Proteomes" id="UP000034350">
    <property type="component" value="Unassembled WGS sequence"/>
</dbReference>
<organism evidence="1 2">
    <name type="scientific">Vairimorpha ceranae</name>
    <dbReference type="NCBI Taxonomy" id="40302"/>
    <lineage>
        <taxon>Eukaryota</taxon>
        <taxon>Fungi</taxon>
        <taxon>Fungi incertae sedis</taxon>
        <taxon>Microsporidia</taxon>
        <taxon>Nosematidae</taxon>
        <taxon>Vairimorpha</taxon>
    </lineage>
</organism>
<evidence type="ECO:0000313" key="2">
    <source>
        <dbReference type="Proteomes" id="UP000034350"/>
    </source>
</evidence>
<proteinExistence type="predicted"/>
<dbReference type="VEuPathDB" id="MicrosporidiaDB:AAJ76_1330006655"/>
<reference evidence="1 2" key="1">
    <citation type="journal article" date="2015" name="Environ. Microbiol.">
        <title>Genome analyses suggest the presence of polyploidy and recent human-driven expansions in eight global populations of the honeybee pathogen Nosema ceranae.</title>
        <authorList>
            <person name="Pelin A."/>
            <person name="Selman M."/>
            <person name="Aris-Brosou S."/>
            <person name="Farinelli L."/>
            <person name="Corradi N."/>
        </authorList>
    </citation>
    <scope>NUCLEOTIDE SEQUENCE [LARGE SCALE GENOMIC DNA]</scope>
    <source>
        <strain evidence="1 2">PA08 1199</strain>
    </source>
</reference>
<evidence type="ECO:0000313" key="1">
    <source>
        <dbReference type="EMBL" id="KKO74037.1"/>
    </source>
</evidence>
<dbReference type="RefSeq" id="XP_024329779.1">
    <property type="nucleotide sequence ID" value="XM_024473981.1"/>
</dbReference>
<dbReference type="GeneID" id="36318883"/>
<dbReference type="EMBL" id="JPQZ01000133">
    <property type="protein sequence ID" value="KKO74037.1"/>
    <property type="molecule type" value="Genomic_DNA"/>
</dbReference>
<dbReference type="AlphaFoldDB" id="A0A0F9YMQ1"/>
<accession>A0A0F9YMQ1</accession>
<sequence length="98" mass="11617">MALVSKSTKTKASFLKFQFTAHKRNLYEKYKKSEKELRHYCKPIINNQIPKFIKKLETSNLSDDLKHKSVFALNNLSSFLETIHVIYINTKKKREKIL</sequence>
<keyword evidence="2" id="KW-1185">Reference proteome</keyword>